<evidence type="ECO:0008006" key="5">
    <source>
        <dbReference type="Google" id="ProtNLM"/>
    </source>
</evidence>
<dbReference type="SUPFAM" id="SSF50969">
    <property type="entry name" value="YVTN repeat-like/Quinoprotein amine dehydrogenase"/>
    <property type="match status" value="1"/>
</dbReference>
<dbReference type="RefSeq" id="WP_330087311.1">
    <property type="nucleotide sequence ID" value="NZ_JAUGZK010000004.1"/>
</dbReference>
<dbReference type="Proteomes" id="UP001339167">
    <property type="component" value="Unassembled WGS sequence"/>
</dbReference>
<dbReference type="EMBL" id="JAUGZK010000004">
    <property type="protein sequence ID" value="MEE2023970.1"/>
    <property type="molecule type" value="Genomic_DNA"/>
</dbReference>
<feature type="region of interest" description="Disordered" evidence="1">
    <location>
        <begin position="32"/>
        <end position="57"/>
    </location>
</feature>
<evidence type="ECO:0000256" key="1">
    <source>
        <dbReference type="SAM" id="MobiDB-lite"/>
    </source>
</evidence>
<feature type="signal peptide" evidence="2">
    <location>
        <begin position="1"/>
        <end position="22"/>
    </location>
</feature>
<dbReference type="InterPro" id="IPR011044">
    <property type="entry name" value="Quino_amine_DH_bsu"/>
</dbReference>
<evidence type="ECO:0000313" key="3">
    <source>
        <dbReference type="EMBL" id="MEE2023970.1"/>
    </source>
</evidence>
<comment type="caution">
    <text evidence="3">The sequence shown here is derived from an EMBL/GenBank/DDBJ whole genome shotgun (WGS) entry which is preliminary data.</text>
</comment>
<dbReference type="PROSITE" id="PS51257">
    <property type="entry name" value="PROKAR_LIPOPROTEIN"/>
    <property type="match status" value="1"/>
</dbReference>
<sequence>MRTSTSFPLAATLALASGLVLMGCNDSHTYQDTVAEDPHDHDHGHDHDHDHGHHNTEGGRLVITAAPHHDDDHSHDHDHHHVYVFDLHDNEIIAELETEHEVSQLYASPGFRFALLNQRSENSTQILDGGQWQEDHGDHMHDYVQAPAMLSFALAGPAPTHYEAHEGLAALFYDGYADPQQNAAVFVFNDDDLAHGRIGASLTLAINQHGTAEVRGDYLLTTYRAEGTATTLPSQVELYHRHGDHYHYEIRFTEPCASLHGSYSIEDYTLFGCADGVLLVEQRGTQFLASKIANADGLTGRIGSFSGHKHQHEVIGYAGQAIWIIDAVHGTMRELDWRGDSEVTRVASAVDAHGEHYAVLDSSGALHVFDWDADFALKDSLALIETIDNNNRPRIAVNQQNETIYLTDPVAKQLVVVDLHSLTVERIALDFEPALITWLGVAEPSDDEHDH</sequence>
<accession>A0ABU7JEA3</accession>
<feature type="chain" id="PRO_5045844930" description="5-methyltetrahydrofolate--homocysteine methyltransferase" evidence="2">
    <location>
        <begin position="23"/>
        <end position="451"/>
    </location>
</feature>
<evidence type="ECO:0000256" key="2">
    <source>
        <dbReference type="SAM" id="SignalP"/>
    </source>
</evidence>
<organism evidence="3 4">
    <name type="scientific">Alkalimonas mucilaginosa</name>
    <dbReference type="NCBI Taxonomy" id="3057676"/>
    <lineage>
        <taxon>Bacteria</taxon>
        <taxon>Pseudomonadati</taxon>
        <taxon>Pseudomonadota</taxon>
        <taxon>Gammaproteobacteria</taxon>
        <taxon>Alkalimonas</taxon>
    </lineage>
</organism>
<keyword evidence="4" id="KW-1185">Reference proteome</keyword>
<proteinExistence type="predicted"/>
<feature type="compositionally biased region" description="Basic and acidic residues" evidence="1">
    <location>
        <begin position="36"/>
        <end position="57"/>
    </location>
</feature>
<keyword evidence="2" id="KW-0732">Signal</keyword>
<gene>
    <name evidence="3" type="ORF">QWF21_06895</name>
</gene>
<name>A0ABU7JEA3_9GAMM</name>
<reference evidence="3 4" key="1">
    <citation type="submission" date="2023-06" db="EMBL/GenBank/DDBJ databases">
        <title>Alkalimonas sp., MEB004 an alkaliphilic bacterium isolated from Lonar Lake, India.</title>
        <authorList>
            <person name="Joshi A."/>
            <person name="Thite S."/>
        </authorList>
    </citation>
    <scope>NUCLEOTIDE SEQUENCE [LARGE SCALE GENOMIC DNA]</scope>
    <source>
        <strain evidence="3 4">MEB004</strain>
    </source>
</reference>
<evidence type="ECO:0000313" key="4">
    <source>
        <dbReference type="Proteomes" id="UP001339167"/>
    </source>
</evidence>
<protein>
    <recommendedName>
        <fullName evidence="5">5-methyltetrahydrofolate--homocysteine methyltransferase</fullName>
    </recommendedName>
</protein>